<feature type="compositionally biased region" description="Basic residues" evidence="1">
    <location>
        <begin position="138"/>
        <end position="162"/>
    </location>
</feature>
<feature type="region of interest" description="Disordered" evidence="1">
    <location>
        <begin position="114"/>
        <end position="223"/>
    </location>
</feature>
<proteinExistence type="predicted"/>
<evidence type="ECO:0000313" key="2">
    <source>
        <dbReference type="EMBL" id="TKW38991.1"/>
    </source>
</evidence>
<gene>
    <name evidence="2" type="ORF">SEVIR_1G150300v2</name>
</gene>
<dbReference type="EMBL" id="CM016552">
    <property type="protein sequence ID" value="TKW38991.1"/>
    <property type="molecule type" value="Genomic_DNA"/>
</dbReference>
<evidence type="ECO:0000256" key="1">
    <source>
        <dbReference type="SAM" id="MobiDB-lite"/>
    </source>
</evidence>
<dbReference type="Gramene" id="TKW38991">
    <property type="protein sequence ID" value="TKW38991"/>
    <property type="gene ID" value="SEVIR_1G150300v2"/>
</dbReference>
<sequence length="338" mass="36167">MPPTAGLQIHLVLPLQKIANPRTFILAGPLRVPRGLLPPPIRRHPPRLERHPAPRHPRPPAALPPPHAPPSPPEASCRTATAARASYAAPLVCASSPCAASVCHVASRPARHRLTTARSAGRATACPRRRTTSGSTGRHPRGRTTSRSTGRRPRVRHCRLPTRHTALPPRLAESPIHTAAAADCQVIPPRSRQQEPPCVSRRGRDPPRRRTQGRGHTRARLPGGVGVLHPQLLERGGFPLMLLLATSSSDGQQSLSLPLFLSPSLISQNDFSLDQGFGPWRLLLVRGGGLPRSAPVATYASAKVLTKLVKEFAGDISGNGGVLVAPTTHKLEETEGAI</sequence>
<accession>A0A4U6W902</accession>
<dbReference type="AlphaFoldDB" id="A0A4U6W902"/>
<keyword evidence="3" id="KW-1185">Reference proteome</keyword>
<feature type="compositionally biased region" description="Pro residues" evidence="1">
    <location>
        <begin position="59"/>
        <end position="73"/>
    </location>
</feature>
<organism evidence="2 3">
    <name type="scientific">Setaria viridis</name>
    <name type="common">Green bristlegrass</name>
    <name type="synonym">Setaria italica subsp. viridis</name>
    <dbReference type="NCBI Taxonomy" id="4556"/>
    <lineage>
        <taxon>Eukaryota</taxon>
        <taxon>Viridiplantae</taxon>
        <taxon>Streptophyta</taxon>
        <taxon>Embryophyta</taxon>
        <taxon>Tracheophyta</taxon>
        <taxon>Spermatophyta</taxon>
        <taxon>Magnoliopsida</taxon>
        <taxon>Liliopsida</taxon>
        <taxon>Poales</taxon>
        <taxon>Poaceae</taxon>
        <taxon>PACMAD clade</taxon>
        <taxon>Panicoideae</taxon>
        <taxon>Panicodae</taxon>
        <taxon>Paniceae</taxon>
        <taxon>Cenchrinae</taxon>
        <taxon>Setaria</taxon>
    </lineage>
</organism>
<protein>
    <submittedName>
        <fullName evidence="2">Uncharacterized protein</fullName>
    </submittedName>
</protein>
<evidence type="ECO:0000313" key="3">
    <source>
        <dbReference type="Proteomes" id="UP000298652"/>
    </source>
</evidence>
<feature type="compositionally biased region" description="Basic residues" evidence="1">
    <location>
        <begin position="209"/>
        <end position="219"/>
    </location>
</feature>
<reference evidence="2" key="1">
    <citation type="submission" date="2019-03" db="EMBL/GenBank/DDBJ databases">
        <title>WGS assembly of Setaria viridis.</title>
        <authorList>
            <person name="Huang P."/>
            <person name="Jenkins J."/>
            <person name="Grimwood J."/>
            <person name="Barry K."/>
            <person name="Healey A."/>
            <person name="Mamidi S."/>
            <person name="Sreedasyam A."/>
            <person name="Shu S."/>
            <person name="Feldman M."/>
            <person name="Wu J."/>
            <person name="Yu Y."/>
            <person name="Chen C."/>
            <person name="Johnson J."/>
            <person name="Rokhsar D."/>
            <person name="Baxter I."/>
            <person name="Schmutz J."/>
            <person name="Brutnell T."/>
            <person name="Kellogg E."/>
        </authorList>
    </citation>
    <scope>NUCLEOTIDE SEQUENCE [LARGE SCALE GENOMIC DNA]</scope>
</reference>
<dbReference type="Proteomes" id="UP000298652">
    <property type="component" value="Chromosome 1"/>
</dbReference>
<feature type="region of interest" description="Disordered" evidence="1">
    <location>
        <begin position="35"/>
        <end position="77"/>
    </location>
</feature>
<name>A0A4U6W902_SETVI</name>